<protein>
    <recommendedName>
        <fullName evidence="3">Secreted protein</fullName>
    </recommendedName>
</protein>
<gene>
    <name evidence="1" type="ORF">HCN08_19060</name>
</gene>
<reference evidence="1 2" key="1">
    <citation type="submission" date="2020-03" db="EMBL/GenBank/DDBJ databases">
        <title>WGS of actinomycetes isolated from Thailand.</title>
        <authorList>
            <person name="Thawai C."/>
        </authorList>
    </citation>
    <scope>NUCLEOTIDE SEQUENCE [LARGE SCALE GENOMIC DNA]</scope>
    <source>
        <strain evidence="1 2">PRB2-1</strain>
    </source>
</reference>
<evidence type="ECO:0000313" key="1">
    <source>
        <dbReference type="EMBL" id="NJP45483.1"/>
    </source>
</evidence>
<keyword evidence="2" id="KW-1185">Reference proteome</keyword>
<evidence type="ECO:0008006" key="3">
    <source>
        <dbReference type="Google" id="ProtNLM"/>
    </source>
</evidence>
<name>A0ABX0ZNJ2_9ACTN</name>
<dbReference type="EMBL" id="JAATEJ010000015">
    <property type="protein sequence ID" value="NJP45483.1"/>
    <property type="molecule type" value="Genomic_DNA"/>
</dbReference>
<dbReference type="Proteomes" id="UP000734511">
    <property type="component" value="Unassembled WGS sequence"/>
</dbReference>
<proteinExistence type="predicted"/>
<comment type="caution">
    <text evidence="1">The sequence shown here is derived from an EMBL/GenBank/DDBJ whole genome shotgun (WGS) entry which is preliminary data.</text>
</comment>
<accession>A0ABX0ZNJ2</accession>
<evidence type="ECO:0000313" key="2">
    <source>
        <dbReference type="Proteomes" id="UP000734511"/>
    </source>
</evidence>
<organism evidence="1 2">
    <name type="scientific">Actinacidiphila epipremni</name>
    <dbReference type="NCBI Taxonomy" id="2053013"/>
    <lineage>
        <taxon>Bacteria</taxon>
        <taxon>Bacillati</taxon>
        <taxon>Actinomycetota</taxon>
        <taxon>Actinomycetes</taxon>
        <taxon>Kitasatosporales</taxon>
        <taxon>Streptomycetaceae</taxon>
        <taxon>Actinacidiphila</taxon>
    </lineage>
</organism>
<sequence>MRWVVVPLLVLVPLGYVLISAAQSRGAGADAQKAAAARHLTWVVPSELQRRIYQVPIPDRTVHDGFLETNSWDTSTLYCQFTTTSGGLDTFLAGLGTSRAALKEGKLAISDQQAAQVDWNFHVPGHYWSGMSTHQVGDKPDHDITVDLTHPDTPVVYVVSTVNFQHGFGGG</sequence>